<evidence type="ECO:0000256" key="1">
    <source>
        <dbReference type="SAM" id="Phobius"/>
    </source>
</evidence>
<feature type="non-terminal residue" evidence="2">
    <location>
        <position position="1"/>
    </location>
</feature>
<evidence type="ECO:0000313" key="2">
    <source>
        <dbReference type="EMBL" id="GAG61477.1"/>
    </source>
</evidence>
<dbReference type="AlphaFoldDB" id="X0ZU30"/>
<keyword evidence="1" id="KW-1133">Transmembrane helix</keyword>
<dbReference type="EMBL" id="BART01003786">
    <property type="protein sequence ID" value="GAG61477.1"/>
    <property type="molecule type" value="Genomic_DNA"/>
</dbReference>
<sequence>EETRIHIYQPGFFHYESFSFLVAFHSRKELVAFCILELDFYGILVLGRYILGYLGHPVLDTNQ</sequence>
<keyword evidence="1" id="KW-0472">Membrane</keyword>
<protein>
    <submittedName>
        <fullName evidence="2">Uncharacterized protein</fullName>
    </submittedName>
</protein>
<gene>
    <name evidence="2" type="ORF">S01H4_10086</name>
</gene>
<organism evidence="2">
    <name type="scientific">marine sediment metagenome</name>
    <dbReference type="NCBI Taxonomy" id="412755"/>
    <lineage>
        <taxon>unclassified sequences</taxon>
        <taxon>metagenomes</taxon>
        <taxon>ecological metagenomes</taxon>
    </lineage>
</organism>
<reference evidence="2" key="1">
    <citation type="journal article" date="2014" name="Front. Microbiol.">
        <title>High frequency of phylogenetically diverse reductive dehalogenase-homologous genes in deep subseafloor sedimentary metagenomes.</title>
        <authorList>
            <person name="Kawai M."/>
            <person name="Futagami T."/>
            <person name="Toyoda A."/>
            <person name="Takaki Y."/>
            <person name="Nishi S."/>
            <person name="Hori S."/>
            <person name="Arai W."/>
            <person name="Tsubouchi T."/>
            <person name="Morono Y."/>
            <person name="Uchiyama I."/>
            <person name="Ito T."/>
            <person name="Fujiyama A."/>
            <person name="Inagaki F."/>
            <person name="Takami H."/>
        </authorList>
    </citation>
    <scope>NUCLEOTIDE SEQUENCE</scope>
    <source>
        <strain evidence="2">Expedition CK06-06</strain>
    </source>
</reference>
<comment type="caution">
    <text evidence="2">The sequence shown here is derived from an EMBL/GenBank/DDBJ whole genome shotgun (WGS) entry which is preliminary data.</text>
</comment>
<accession>X0ZU30</accession>
<name>X0ZU30_9ZZZZ</name>
<proteinExistence type="predicted"/>
<feature type="transmembrane region" description="Helical" evidence="1">
    <location>
        <begin position="30"/>
        <end position="51"/>
    </location>
</feature>
<keyword evidence="1" id="KW-0812">Transmembrane</keyword>